<dbReference type="EMBL" id="LQPJ01000121">
    <property type="protein sequence ID" value="ORW21025.1"/>
    <property type="molecule type" value="Genomic_DNA"/>
</dbReference>
<dbReference type="AlphaFoldDB" id="A0A1X1ZCM3"/>
<name>A0A1X1ZCM3_9MYCO</name>
<evidence type="ECO:0000256" key="1">
    <source>
        <dbReference type="ARBA" id="ARBA00004328"/>
    </source>
</evidence>
<comment type="subcellular location">
    <subcellularLocation>
        <location evidence="1">Virion</location>
    </subcellularLocation>
</comment>
<evidence type="ECO:0000313" key="5">
    <source>
        <dbReference type="Proteomes" id="UP000193529"/>
    </source>
</evidence>
<reference evidence="4 5" key="1">
    <citation type="submission" date="2016-01" db="EMBL/GenBank/DDBJ databases">
        <title>The new phylogeny of the genus Mycobacterium.</title>
        <authorList>
            <person name="Tarcisio F."/>
            <person name="Conor M."/>
            <person name="Antonella G."/>
            <person name="Elisabetta G."/>
            <person name="Giulia F.S."/>
            <person name="Sara T."/>
            <person name="Anna F."/>
            <person name="Clotilde B."/>
            <person name="Roberto B."/>
            <person name="Veronica D.S."/>
            <person name="Fabio R."/>
            <person name="Monica P."/>
            <person name="Olivier J."/>
            <person name="Enrico T."/>
            <person name="Nicola S."/>
        </authorList>
    </citation>
    <scope>NUCLEOTIDE SEQUENCE [LARGE SCALE GENOMIC DNA]</scope>
    <source>
        <strain evidence="4 5">DSM 44572</strain>
    </source>
</reference>
<evidence type="ECO:0000313" key="4">
    <source>
        <dbReference type="EMBL" id="ORW21025.1"/>
    </source>
</evidence>
<sequence length="503" mass="54609">MTYSQAVARIQDIEARMSELAELRSLTPEQDAEFAELRDEVVALNEHRKRLERADDLAKVKSVKGQVDAAVRHYQGSVLRTERGSAGSSQAASGDYDRDAILEPDSIEDRRFRNPWNLSEMRTWGREPGAVADEYRARALAAIEKMPCASDKVRSAATDIIENFDSKDSKLARHALATSSPAYLRAWSKMATNKAHTLSQEEQRALAAVEEYRAMSLTDNAGGYLVPFQLDPTVIVTSSGVLSEIRSAARVVVATGDVWHGVSSQNVTWSFDPEGSEVSDDSPSFAQPSIPNYMARGFIPISIEAMADEQNVAQNVAMLLAGGKQDLEGTKLILGSGSAEPTGLITALAAAGGSVVVNSATTDTFALADVYALHGALPARYRANASWIANNLIYHKIRQFDTAGGAALWAHLGEGRPRALLERDVLEAEAMDGTITASAENYALAIGDFQNFVITDRLGMAIEFIPHLVGSSRRPTGQRGWFAYYRVGSDVVNPNAFRLLNIT</sequence>
<dbReference type="SUPFAM" id="SSF56563">
    <property type="entry name" value="Major capsid protein gp5"/>
    <property type="match status" value="1"/>
</dbReference>
<organism evidence="4 5">
    <name type="scientific">Mycobacterium palustre</name>
    <dbReference type="NCBI Taxonomy" id="153971"/>
    <lineage>
        <taxon>Bacteria</taxon>
        <taxon>Bacillati</taxon>
        <taxon>Actinomycetota</taxon>
        <taxon>Actinomycetes</taxon>
        <taxon>Mycobacteriales</taxon>
        <taxon>Mycobacteriaceae</taxon>
        <taxon>Mycobacterium</taxon>
        <taxon>Mycobacterium simiae complex</taxon>
    </lineage>
</organism>
<keyword evidence="2" id="KW-0175">Coiled coil</keyword>
<dbReference type="Pfam" id="PF05065">
    <property type="entry name" value="Phage_capsid"/>
    <property type="match status" value="1"/>
</dbReference>
<feature type="coiled-coil region" evidence="2">
    <location>
        <begin position="3"/>
        <end position="54"/>
    </location>
</feature>
<dbReference type="InterPro" id="IPR054612">
    <property type="entry name" value="Phage_capsid-like_C"/>
</dbReference>
<comment type="caution">
    <text evidence="4">The sequence shown here is derived from an EMBL/GenBank/DDBJ whole genome shotgun (WGS) entry which is preliminary data.</text>
</comment>
<protein>
    <submittedName>
        <fullName evidence="4">Capsid protein</fullName>
    </submittedName>
</protein>
<dbReference type="InterPro" id="IPR024455">
    <property type="entry name" value="Phage_capsid"/>
</dbReference>
<proteinExistence type="predicted"/>
<gene>
    <name evidence="4" type="ORF">AWC19_14205</name>
</gene>
<evidence type="ECO:0000256" key="2">
    <source>
        <dbReference type="SAM" id="Coils"/>
    </source>
</evidence>
<keyword evidence="5" id="KW-1185">Reference proteome</keyword>
<dbReference type="Proteomes" id="UP000193529">
    <property type="component" value="Unassembled WGS sequence"/>
</dbReference>
<accession>A0A1X1ZCM3</accession>
<evidence type="ECO:0000259" key="3">
    <source>
        <dbReference type="Pfam" id="PF05065"/>
    </source>
</evidence>
<feature type="domain" description="Phage capsid-like C-terminal" evidence="3">
    <location>
        <begin position="222"/>
        <end position="501"/>
    </location>
</feature>
<dbReference type="NCBIfam" id="TIGR01554">
    <property type="entry name" value="major_cap_HK97"/>
    <property type="match status" value="1"/>
</dbReference>
<dbReference type="STRING" id="153971.AWC19_14205"/>